<evidence type="ECO:0000313" key="6">
    <source>
        <dbReference type="EMBL" id="SEI81540.1"/>
    </source>
</evidence>
<proteinExistence type="inferred from homology"/>
<evidence type="ECO:0000313" key="7">
    <source>
        <dbReference type="Proteomes" id="UP000199403"/>
    </source>
</evidence>
<keyword evidence="4" id="KW-0106">Calcium</keyword>
<dbReference type="Proteomes" id="UP000199403">
    <property type="component" value="Unassembled WGS sequence"/>
</dbReference>
<comment type="similarity">
    <text evidence="1">Belongs to the sulfatase family.</text>
</comment>
<dbReference type="InterPro" id="IPR050738">
    <property type="entry name" value="Sulfatase"/>
</dbReference>
<sequence length="514" mass="56836">MMPKLLLLLYFVGIGLVLSVSAQQSTRPNIVYILADDMGIGDASCYNAEAAFSTPHIDRLARNGMRFTDAHTSSAVCTPTRYSILTGRYNWRSELKSGVLGGFSAPLISQDRLTAGAFLQEAGYHTAFVGKWHLGWDWTFSKEYTQIDGLNQVLEVDYTQPIRNGPGERGFSYSYGFSSSLDIPPYVYVENDRVTALPDRTTRNVDEKGYWREGPTGADFDHTQTLPHITKKALAYIDRQATAGSPFFLYFALPAPHTPILPLSEFMGKSNANMYGDFMLQVDDVVGQVTRALEENGLLDNTVIIFTSDNGCSPRADYPELAQVGHDPSNGWRGHKADIYEGGHRVPFLVHWPVKVAAGSVSDQLVCTTDLMATVAELLQKPLPEDAAEDSYSFLSALMRKESPSRRTSIVHHSIEGRFAIRRGDWKLICWPGSGGWTAPLSNGGLEGLPDFQLYNLAADPGELDNLVERYPERVAALKEELIGLIKAGRSTPGPAQKNDGEPIWEQVRWAYGE</sequence>
<dbReference type="AlphaFoldDB" id="A0A1H6TZ80"/>
<protein>
    <submittedName>
        <fullName evidence="6">Arylsulfatase A</fullName>
    </submittedName>
</protein>
<dbReference type="EMBL" id="FNZH01000001">
    <property type="protein sequence ID" value="SEI81540.1"/>
    <property type="molecule type" value="Genomic_DNA"/>
</dbReference>
<evidence type="ECO:0000256" key="1">
    <source>
        <dbReference type="ARBA" id="ARBA00008779"/>
    </source>
</evidence>
<dbReference type="InterPro" id="IPR000917">
    <property type="entry name" value="Sulfatase_N"/>
</dbReference>
<dbReference type="CDD" id="cd16143">
    <property type="entry name" value="ARS_like"/>
    <property type="match status" value="1"/>
</dbReference>
<dbReference type="PROSITE" id="PS00523">
    <property type="entry name" value="SULFATASE_1"/>
    <property type="match status" value="1"/>
</dbReference>
<dbReference type="InterPro" id="IPR017850">
    <property type="entry name" value="Alkaline_phosphatase_core_sf"/>
</dbReference>
<keyword evidence="7" id="KW-1185">Reference proteome</keyword>
<keyword evidence="2" id="KW-0479">Metal-binding</keyword>
<dbReference type="Gene3D" id="3.30.1120.10">
    <property type="match status" value="1"/>
</dbReference>
<dbReference type="RefSeq" id="WP_092168733.1">
    <property type="nucleotide sequence ID" value="NZ_FNZH01000001.1"/>
</dbReference>
<dbReference type="PROSITE" id="PS00149">
    <property type="entry name" value="SULFATASE_2"/>
    <property type="match status" value="1"/>
</dbReference>
<dbReference type="STRING" id="1416801.SAMN05192553_101398"/>
<name>A0A1H6TZ80_9BACT</name>
<evidence type="ECO:0000256" key="2">
    <source>
        <dbReference type="ARBA" id="ARBA00022723"/>
    </source>
</evidence>
<dbReference type="Pfam" id="PF00884">
    <property type="entry name" value="Sulfatase"/>
    <property type="match status" value="1"/>
</dbReference>
<reference evidence="7" key="1">
    <citation type="submission" date="2016-10" db="EMBL/GenBank/DDBJ databases">
        <authorList>
            <person name="Varghese N."/>
            <person name="Submissions S."/>
        </authorList>
    </citation>
    <scope>NUCLEOTIDE SEQUENCE [LARGE SCALE GENOMIC DNA]</scope>
    <source>
        <strain evidence="7">IBRC-M 10761</strain>
    </source>
</reference>
<dbReference type="SUPFAM" id="SSF53649">
    <property type="entry name" value="Alkaline phosphatase-like"/>
    <property type="match status" value="1"/>
</dbReference>
<dbReference type="InterPro" id="IPR024607">
    <property type="entry name" value="Sulfatase_CS"/>
</dbReference>
<dbReference type="GO" id="GO:0004065">
    <property type="term" value="F:arylsulfatase activity"/>
    <property type="evidence" value="ECO:0007669"/>
    <property type="project" value="TreeGrafter"/>
</dbReference>
<evidence type="ECO:0000256" key="3">
    <source>
        <dbReference type="ARBA" id="ARBA00022801"/>
    </source>
</evidence>
<dbReference type="Gene3D" id="3.40.720.10">
    <property type="entry name" value="Alkaline Phosphatase, subunit A"/>
    <property type="match status" value="1"/>
</dbReference>
<dbReference type="PANTHER" id="PTHR42693:SF53">
    <property type="entry name" value="ENDO-4-O-SULFATASE"/>
    <property type="match status" value="1"/>
</dbReference>
<accession>A0A1H6TZ80</accession>
<evidence type="ECO:0000259" key="5">
    <source>
        <dbReference type="Pfam" id="PF00884"/>
    </source>
</evidence>
<evidence type="ECO:0000256" key="4">
    <source>
        <dbReference type="ARBA" id="ARBA00022837"/>
    </source>
</evidence>
<dbReference type="GO" id="GO:0046872">
    <property type="term" value="F:metal ion binding"/>
    <property type="evidence" value="ECO:0007669"/>
    <property type="project" value="UniProtKB-KW"/>
</dbReference>
<feature type="domain" description="Sulfatase N-terminal" evidence="5">
    <location>
        <begin position="28"/>
        <end position="379"/>
    </location>
</feature>
<organism evidence="6 7">
    <name type="scientific">Cyclobacterium xiamenense</name>
    <dbReference type="NCBI Taxonomy" id="1297121"/>
    <lineage>
        <taxon>Bacteria</taxon>
        <taxon>Pseudomonadati</taxon>
        <taxon>Bacteroidota</taxon>
        <taxon>Cytophagia</taxon>
        <taxon>Cytophagales</taxon>
        <taxon>Cyclobacteriaceae</taxon>
        <taxon>Cyclobacterium</taxon>
    </lineage>
</organism>
<dbReference type="PANTHER" id="PTHR42693">
    <property type="entry name" value="ARYLSULFATASE FAMILY MEMBER"/>
    <property type="match status" value="1"/>
</dbReference>
<keyword evidence="3" id="KW-0378">Hydrolase</keyword>
<dbReference type="OrthoDB" id="9764377at2"/>
<gene>
    <name evidence="6" type="ORF">SAMN05192553_101398</name>
</gene>